<protein>
    <submittedName>
        <fullName evidence="1">Tenascin-r isoform x1</fullName>
    </submittedName>
</protein>
<dbReference type="AlphaFoldDB" id="A0A0J7K2Y9"/>
<organism evidence="1 2">
    <name type="scientific">Lasius niger</name>
    <name type="common">Black garden ant</name>
    <dbReference type="NCBI Taxonomy" id="67767"/>
    <lineage>
        <taxon>Eukaryota</taxon>
        <taxon>Metazoa</taxon>
        <taxon>Ecdysozoa</taxon>
        <taxon>Arthropoda</taxon>
        <taxon>Hexapoda</taxon>
        <taxon>Insecta</taxon>
        <taxon>Pterygota</taxon>
        <taxon>Neoptera</taxon>
        <taxon>Endopterygota</taxon>
        <taxon>Hymenoptera</taxon>
        <taxon>Apocrita</taxon>
        <taxon>Aculeata</taxon>
        <taxon>Formicoidea</taxon>
        <taxon>Formicidae</taxon>
        <taxon>Formicinae</taxon>
        <taxon>Lasius</taxon>
        <taxon>Lasius</taxon>
    </lineage>
</organism>
<dbReference type="OrthoDB" id="6416117at2759"/>
<dbReference type="Pfam" id="PF05006">
    <property type="entry name" value="PIF3"/>
    <property type="match status" value="1"/>
</dbReference>
<proteinExistence type="predicted"/>
<accession>A0A0J7K2Y9</accession>
<evidence type="ECO:0000313" key="2">
    <source>
        <dbReference type="Proteomes" id="UP000036403"/>
    </source>
</evidence>
<name>A0A0J7K2Y9_LASNI</name>
<dbReference type="Proteomes" id="UP000036403">
    <property type="component" value="Unassembled WGS sequence"/>
</dbReference>
<sequence>MRDCSEKTVKCIDRCDFLCTDSSARCLNGVCVTKKDYPEIPCDETKGGLVVLVKDRGGIRHWSCVCTDPTFYKGVDCSERAADVCEGGIFYYFARNHYFCHCLTPMEMIEVNRKPYCVHPSQLRFFRKDDN</sequence>
<dbReference type="PaxDb" id="67767-A0A0J7K2Y9"/>
<dbReference type="EMBL" id="LBMM01015757">
    <property type="protein sequence ID" value="KMQ84679.1"/>
    <property type="molecule type" value="Genomic_DNA"/>
</dbReference>
<keyword evidence="2" id="KW-1185">Reference proteome</keyword>
<comment type="caution">
    <text evidence="1">The sequence shown here is derived from an EMBL/GenBank/DDBJ whole genome shotgun (WGS) entry which is preliminary data.</text>
</comment>
<dbReference type="InterPro" id="IPR007703">
    <property type="entry name" value="PIF3"/>
</dbReference>
<reference evidence="1 2" key="1">
    <citation type="submission" date="2015-04" db="EMBL/GenBank/DDBJ databases">
        <title>Lasius niger genome sequencing.</title>
        <authorList>
            <person name="Konorov E.A."/>
            <person name="Nikitin M.A."/>
            <person name="Kirill M.V."/>
            <person name="Chang P."/>
        </authorList>
    </citation>
    <scope>NUCLEOTIDE SEQUENCE [LARGE SCALE GENOMIC DNA]</scope>
    <source>
        <tissue evidence="1">Whole</tissue>
    </source>
</reference>
<evidence type="ECO:0000313" key="1">
    <source>
        <dbReference type="EMBL" id="KMQ84679.1"/>
    </source>
</evidence>
<gene>
    <name evidence="1" type="ORF">RF55_17328</name>
</gene>